<evidence type="ECO:0000313" key="2">
    <source>
        <dbReference type="Proteomes" id="UP000825258"/>
    </source>
</evidence>
<evidence type="ECO:0000313" key="1">
    <source>
        <dbReference type="EMBL" id="BCY28865.1"/>
    </source>
</evidence>
<sequence>MKKVFGLIIALLLSTSCDDGEITLQSFDFDNQIIQKCSDKTILFKTKNEELLLISLPQATYDSAFDNTETGDTPREVTINTSNKVIYRKYSGTVSSTTICSDLPPATPTVSKEWIATGGTMIVETNYLYDTDGVTIIGSTHNITFQNISFSSGEDSFSFVSYIFGNYETN</sequence>
<reference evidence="1 2" key="1">
    <citation type="submission" date="2021-06" db="EMBL/GenBank/DDBJ databases">
        <title>Whole genome sequences of Flavobacterium sp. KK2020170 and assembly.</title>
        <authorList>
            <person name="Kitahara K."/>
            <person name="Miyoshi S."/>
            <person name="Uesaka K."/>
        </authorList>
    </citation>
    <scope>NUCLEOTIDE SEQUENCE [LARGE SCALE GENOMIC DNA]</scope>
    <source>
        <strain evidence="1 2">KK2020170</strain>
    </source>
</reference>
<name>A0ABN6HYP1_9FLAO</name>
<keyword evidence="2" id="KW-1185">Reference proteome</keyword>
<protein>
    <recommendedName>
        <fullName evidence="3">Lipoprotein</fullName>
    </recommendedName>
</protein>
<dbReference type="RefSeq" id="WP_221257970.1">
    <property type="nucleotide sequence ID" value="NZ_AP024749.1"/>
</dbReference>
<dbReference type="Proteomes" id="UP000825258">
    <property type="component" value="Chromosome"/>
</dbReference>
<gene>
    <name evidence="1" type="ORF">KK2020170_17330</name>
</gene>
<accession>A0ABN6HYP1</accession>
<evidence type="ECO:0008006" key="3">
    <source>
        <dbReference type="Google" id="ProtNLM"/>
    </source>
</evidence>
<proteinExistence type="predicted"/>
<dbReference type="EMBL" id="AP024749">
    <property type="protein sequence ID" value="BCY28865.1"/>
    <property type="molecule type" value="Genomic_DNA"/>
</dbReference>
<dbReference type="PROSITE" id="PS51257">
    <property type="entry name" value="PROKAR_LIPOPROTEIN"/>
    <property type="match status" value="1"/>
</dbReference>
<organism evidence="1 2">
    <name type="scientific">Flavobacterium okayamense</name>
    <dbReference type="NCBI Taxonomy" id="2830782"/>
    <lineage>
        <taxon>Bacteria</taxon>
        <taxon>Pseudomonadati</taxon>
        <taxon>Bacteroidota</taxon>
        <taxon>Flavobacteriia</taxon>
        <taxon>Flavobacteriales</taxon>
        <taxon>Flavobacteriaceae</taxon>
        <taxon>Flavobacterium</taxon>
    </lineage>
</organism>